<keyword evidence="1" id="KW-0547">Nucleotide-binding</keyword>
<dbReference type="InterPro" id="IPR011761">
    <property type="entry name" value="ATP-grasp"/>
</dbReference>
<dbReference type="OrthoDB" id="9803907at2"/>
<dbReference type="Pfam" id="PF15632">
    <property type="entry name" value="ATPgrasp_Ter"/>
    <property type="match status" value="1"/>
</dbReference>
<name>A0A833HLS4_9FIRM</name>
<evidence type="ECO:0000313" key="3">
    <source>
        <dbReference type="EMBL" id="KAB3526637.1"/>
    </source>
</evidence>
<feature type="domain" description="ATP-grasp" evidence="2">
    <location>
        <begin position="111"/>
        <end position="283"/>
    </location>
</feature>
<gene>
    <name evidence="3" type="ORF">F8153_13620</name>
</gene>
<dbReference type="SUPFAM" id="SSF56059">
    <property type="entry name" value="Glutathione synthetase ATP-binding domain-like"/>
    <property type="match status" value="1"/>
</dbReference>
<dbReference type="Gene3D" id="3.30.470.20">
    <property type="entry name" value="ATP-grasp fold, B domain"/>
    <property type="match status" value="1"/>
</dbReference>
<dbReference type="GO" id="GO:0046872">
    <property type="term" value="F:metal ion binding"/>
    <property type="evidence" value="ECO:0007669"/>
    <property type="project" value="InterPro"/>
</dbReference>
<dbReference type="Gene3D" id="3.40.50.20">
    <property type="match status" value="1"/>
</dbReference>
<dbReference type="EMBL" id="WBZB01000051">
    <property type="protein sequence ID" value="KAB3526637.1"/>
    <property type="molecule type" value="Genomic_DNA"/>
</dbReference>
<dbReference type="PROSITE" id="PS50975">
    <property type="entry name" value="ATP_GRASP"/>
    <property type="match status" value="1"/>
</dbReference>
<evidence type="ECO:0000313" key="4">
    <source>
        <dbReference type="Proteomes" id="UP000465601"/>
    </source>
</evidence>
<proteinExistence type="predicted"/>
<comment type="caution">
    <text evidence="3">The sequence shown here is derived from an EMBL/GenBank/DDBJ whole genome shotgun (WGS) entry which is preliminary data.</text>
</comment>
<dbReference type="AlphaFoldDB" id="A0A833HLS4"/>
<evidence type="ECO:0000256" key="1">
    <source>
        <dbReference type="PROSITE-ProRule" id="PRU00409"/>
    </source>
</evidence>
<reference evidence="3 4" key="1">
    <citation type="submission" date="2019-10" db="EMBL/GenBank/DDBJ databases">
        <title>Alkaliphilus serpentinus sp. nov. and Alkaliphilus pronyensis sp. nov., two novel anaerobic alkaliphilic species isolated from the serpentinized-hosted hydrothermal field of the Prony Bay (New Caledonia).</title>
        <authorList>
            <person name="Postec A."/>
        </authorList>
    </citation>
    <scope>NUCLEOTIDE SEQUENCE [LARGE SCALE GENOMIC DNA]</scope>
    <source>
        <strain evidence="3 4">LacT</strain>
    </source>
</reference>
<keyword evidence="1" id="KW-0067">ATP-binding</keyword>
<accession>A0A833HLS4</accession>
<evidence type="ECO:0000259" key="2">
    <source>
        <dbReference type="PROSITE" id="PS50975"/>
    </source>
</evidence>
<organism evidence="3 4">
    <name type="scientific">Alkaliphilus serpentinus</name>
    <dbReference type="NCBI Taxonomy" id="1482731"/>
    <lineage>
        <taxon>Bacteria</taxon>
        <taxon>Bacillati</taxon>
        <taxon>Bacillota</taxon>
        <taxon>Clostridia</taxon>
        <taxon>Peptostreptococcales</taxon>
        <taxon>Natronincolaceae</taxon>
        <taxon>Alkaliphilus</taxon>
    </lineage>
</organism>
<protein>
    <submittedName>
        <fullName evidence="3">ATP-grasp domain-containing protein</fullName>
    </submittedName>
</protein>
<sequence>MKKRVLVFPCGSVPGIDINFALRDCLRIELFGGSSVADHGSFVYKNYIGDIPNINEECFIERFNQIIEYYKINFIIPTHDTVALFLMENQTLLNAIVVCSEVETTRICRHKALIYETFKGYDFNPIVYNNINTIDTYPVFLKPNMGQGGRNSYVAHDFEELNFYMHRSKDLIICEYLPGDEITIDCFTDKNSKLRYFSPRIRQQTFNGISSKSHILEKDEELLNIVRQINDKLSFRGYWFIQLKKDTNGNFKLLEISTRVAGTACLSRNLDVNFPYLAVLDFSNEEIDITPNNYSIEIDRTLISRYKIGIEYDRVYIDFDDTLVFNNSMYNKFMFMFIYQCLNNNKEIILITKHEKDIYMTLQELKIDKNIFKEIIHITNNDYKYKYLSQEKPCIFIDNSYVERKHVRENLDIPSFDLNNIECLIDWRG</sequence>
<dbReference type="RefSeq" id="WP_151866903.1">
    <property type="nucleotide sequence ID" value="NZ_WBZB01000051.1"/>
</dbReference>
<dbReference type="Proteomes" id="UP000465601">
    <property type="component" value="Unassembled WGS sequence"/>
</dbReference>
<keyword evidence="4" id="KW-1185">Reference proteome</keyword>
<dbReference type="GO" id="GO:0005524">
    <property type="term" value="F:ATP binding"/>
    <property type="evidence" value="ECO:0007669"/>
    <property type="project" value="UniProtKB-UniRule"/>
</dbReference>